<keyword evidence="3" id="KW-1185">Reference proteome</keyword>
<reference evidence="2" key="1">
    <citation type="submission" date="2023-04" db="EMBL/GenBank/DDBJ databases">
        <authorList>
            <consortium name="ELIXIR-Norway"/>
        </authorList>
    </citation>
    <scope>NUCLEOTIDE SEQUENCE [LARGE SCALE GENOMIC DNA]</scope>
</reference>
<organism evidence="2 3">
    <name type="scientific">Rangifer tarandus platyrhynchus</name>
    <name type="common">Svalbard reindeer</name>
    <dbReference type="NCBI Taxonomy" id="3082113"/>
    <lineage>
        <taxon>Eukaryota</taxon>
        <taxon>Metazoa</taxon>
        <taxon>Chordata</taxon>
        <taxon>Craniata</taxon>
        <taxon>Vertebrata</taxon>
        <taxon>Euteleostomi</taxon>
        <taxon>Mammalia</taxon>
        <taxon>Eutheria</taxon>
        <taxon>Laurasiatheria</taxon>
        <taxon>Artiodactyla</taxon>
        <taxon>Ruminantia</taxon>
        <taxon>Pecora</taxon>
        <taxon>Cervidae</taxon>
        <taxon>Odocoileinae</taxon>
        <taxon>Rangifer</taxon>
    </lineage>
</organism>
<sequence length="200" mass="20928">MSARLPRQAERSLLNVLKVAARTPGDKVAICSGDHGNWALGGAFLPRLRLPRAASSSRPAPILPQSQHPCPRPGRTPDGKLRLAAKYSAALGRAGSLAVTQIQAYANEIMNQGCLCARTWKGGADKVQQTGCGDPPSRSGPGRGRSRCGWGGADQTQPGRLVAAGLGFRTTGLCASPLPAAPRLPTVIPHSRERWGCGIV</sequence>
<evidence type="ECO:0000313" key="2">
    <source>
        <dbReference type="EMBL" id="CAI9180364.1"/>
    </source>
</evidence>
<gene>
    <name evidence="2" type="ORF">MRATA1EN1_LOCUS29326</name>
</gene>
<accession>A0ABN9A323</accession>
<evidence type="ECO:0000256" key="1">
    <source>
        <dbReference type="SAM" id="MobiDB-lite"/>
    </source>
</evidence>
<dbReference type="Proteomes" id="UP001176941">
    <property type="component" value="Chromosome X"/>
</dbReference>
<evidence type="ECO:0000313" key="3">
    <source>
        <dbReference type="Proteomes" id="UP001176941"/>
    </source>
</evidence>
<name>A0ABN9A323_RANTA</name>
<protein>
    <submittedName>
        <fullName evidence="2">Uncharacterized protein</fullName>
    </submittedName>
</protein>
<feature type="region of interest" description="Disordered" evidence="1">
    <location>
        <begin position="55"/>
        <end position="77"/>
    </location>
</feature>
<dbReference type="EMBL" id="OX460343">
    <property type="protein sequence ID" value="CAI9180364.1"/>
    <property type="molecule type" value="Genomic_DNA"/>
</dbReference>
<feature type="compositionally biased region" description="Low complexity" evidence="1">
    <location>
        <begin position="131"/>
        <end position="140"/>
    </location>
</feature>
<proteinExistence type="predicted"/>
<feature type="region of interest" description="Disordered" evidence="1">
    <location>
        <begin position="126"/>
        <end position="155"/>
    </location>
</feature>